<comment type="caution">
    <text evidence="2">The sequence shown here is derived from an EMBL/GenBank/DDBJ whole genome shotgun (WGS) entry which is preliminary data.</text>
</comment>
<dbReference type="SUPFAM" id="SSF48452">
    <property type="entry name" value="TPR-like"/>
    <property type="match status" value="1"/>
</dbReference>
<dbReference type="OrthoDB" id="843617at2"/>
<accession>A0A3M9N5I3</accession>
<evidence type="ECO:0000313" key="2">
    <source>
        <dbReference type="EMBL" id="RNI33052.1"/>
    </source>
</evidence>
<dbReference type="Gene3D" id="1.25.40.10">
    <property type="entry name" value="Tetratricopeptide repeat domain"/>
    <property type="match status" value="1"/>
</dbReference>
<organism evidence="2 3">
    <name type="scientific">Rufibacter immobilis</name>
    <dbReference type="NCBI Taxonomy" id="1348778"/>
    <lineage>
        <taxon>Bacteria</taxon>
        <taxon>Pseudomonadati</taxon>
        <taxon>Bacteroidota</taxon>
        <taxon>Cytophagia</taxon>
        <taxon>Cytophagales</taxon>
        <taxon>Hymenobacteraceae</taxon>
        <taxon>Rufibacter</taxon>
    </lineage>
</organism>
<evidence type="ECO:0000313" key="3">
    <source>
        <dbReference type="Proteomes" id="UP000271010"/>
    </source>
</evidence>
<keyword evidence="1" id="KW-0802">TPR repeat</keyword>
<sequence length="785" mass="88850">MKAPLLSLLLVLLLLWGGRAGAQSKVLYEQTRLESVSISSFTDTDLGNLARELGYDNHNRSGKLVLPVEFEQREKITREGTQLVLYAAVQNVRVREQVLYRDFDFADVLTPSSLKAKVQLLGREDKVLQTFEVTGKTLREDGATVLVQTSVQDTSAFQGYKLRVVEKKLSYSGENYSALRNRLALLKQYQEADIRLAQFTRDLQTINPNDLEYLPAHKDRLQKLERELDQLVDSRMERELGLNRRDPLQLRRRVKELDHAFRERHAALDQMWARLPEIYYNRGLELALNGNSRAGRDFFERALQANPAFAPAHLQLARLDYKAGYLKEASQRIRELLNRMQVDPETYRFGQELALDIQNEYVRNGEQLNNQGKYQQALEQFEEARDFCRGISSLRCRPELWEEGIVFAKNGLYDNLLQSGKQALNQKNLVQAEKLAKEAQQYARNNKTAIDSDAAASALLRDVQQQMYLGHMTKGRQALQTKQYAVALEAFEKGKTLASDYSLTPQPDADKLIRQAARPVIMEKITQGQLQASANKLPQARTIASEVTNLQIRYGLVNDKELDGKFRALSQGIFSQECANAQATYDQHLQRAMQYSQERKFALAAAELDKAVAAAQQNGGCAISSATAQTELDRIDAPAFYQEQLQKASQLISQNKVAEAVTVYQEAGRQFETDRVGAFGLVHEALLPYAQRQENKAFMAEVARFSSANGDAAGAIELVKKLAALKYTKYNLNQLQEQVGQHLATRDAQANPKADYKQLANTYTNGSKDLKKLNKAYQKQFKKLT</sequence>
<dbReference type="PROSITE" id="PS50005">
    <property type="entry name" value="TPR"/>
    <property type="match status" value="1"/>
</dbReference>
<protein>
    <recommendedName>
        <fullName evidence="4">Tetratricopeptide repeat protein</fullName>
    </recommendedName>
</protein>
<reference evidence="2 3" key="1">
    <citation type="submission" date="2018-11" db="EMBL/GenBank/DDBJ databases">
        <title>Rufibacter latericius sp. nov., isolated from water in Baiyang Lake.</title>
        <authorList>
            <person name="Yang Y."/>
        </authorList>
    </citation>
    <scope>NUCLEOTIDE SEQUENCE [LARGE SCALE GENOMIC DNA]</scope>
    <source>
        <strain evidence="2 3">MCC P1</strain>
    </source>
</reference>
<keyword evidence="3" id="KW-1185">Reference proteome</keyword>
<dbReference type="Pfam" id="PF14559">
    <property type="entry name" value="TPR_19"/>
    <property type="match status" value="1"/>
</dbReference>
<dbReference type="EMBL" id="RJJE01000001">
    <property type="protein sequence ID" value="RNI33052.1"/>
    <property type="molecule type" value="Genomic_DNA"/>
</dbReference>
<gene>
    <name evidence="2" type="ORF">EFA69_01110</name>
</gene>
<dbReference type="AlphaFoldDB" id="A0A3M9N5I3"/>
<evidence type="ECO:0000256" key="1">
    <source>
        <dbReference type="PROSITE-ProRule" id="PRU00339"/>
    </source>
</evidence>
<name>A0A3M9N5I3_9BACT</name>
<dbReference type="Proteomes" id="UP000271010">
    <property type="component" value="Unassembled WGS sequence"/>
</dbReference>
<evidence type="ECO:0008006" key="4">
    <source>
        <dbReference type="Google" id="ProtNLM"/>
    </source>
</evidence>
<dbReference type="RefSeq" id="WP_148041222.1">
    <property type="nucleotide sequence ID" value="NZ_RJJE01000001.1"/>
</dbReference>
<dbReference type="InterPro" id="IPR019734">
    <property type="entry name" value="TPR_rpt"/>
</dbReference>
<feature type="repeat" description="TPR" evidence="1">
    <location>
        <begin position="276"/>
        <end position="309"/>
    </location>
</feature>
<dbReference type="SMART" id="SM00028">
    <property type="entry name" value="TPR"/>
    <property type="match status" value="5"/>
</dbReference>
<proteinExistence type="predicted"/>
<dbReference type="InterPro" id="IPR011990">
    <property type="entry name" value="TPR-like_helical_dom_sf"/>
</dbReference>